<dbReference type="InterPro" id="IPR036640">
    <property type="entry name" value="ABC1_TM_sf"/>
</dbReference>
<dbReference type="Gene3D" id="3.40.50.300">
    <property type="entry name" value="P-loop containing nucleotide triphosphate hydrolases"/>
    <property type="match status" value="2"/>
</dbReference>
<feature type="transmembrane region" description="Helical" evidence="8">
    <location>
        <begin position="43"/>
        <end position="67"/>
    </location>
</feature>
<evidence type="ECO:0000256" key="5">
    <source>
        <dbReference type="ARBA" id="ARBA00022840"/>
    </source>
</evidence>
<dbReference type="GO" id="GO:0090374">
    <property type="term" value="P:oligopeptide export from mitochondrion"/>
    <property type="evidence" value="ECO:0007669"/>
    <property type="project" value="TreeGrafter"/>
</dbReference>
<dbReference type="EMBL" id="JAKKPZ010000043">
    <property type="protein sequence ID" value="KAI1707098.1"/>
    <property type="molecule type" value="Genomic_DNA"/>
</dbReference>
<feature type="domain" description="ABC transmembrane type-1" evidence="10">
    <location>
        <begin position="48"/>
        <end position="341"/>
    </location>
</feature>
<dbReference type="Pfam" id="PF00005">
    <property type="entry name" value="ABC_tran"/>
    <property type="match status" value="2"/>
</dbReference>
<accession>A0AAD4N049</accession>
<dbReference type="InterPro" id="IPR039421">
    <property type="entry name" value="Type_1_exporter"/>
</dbReference>
<dbReference type="GO" id="GO:0005743">
    <property type="term" value="C:mitochondrial inner membrane"/>
    <property type="evidence" value="ECO:0007669"/>
    <property type="project" value="TreeGrafter"/>
</dbReference>
<evidence type="ECO:0000259" key="10">
    <source>
        <dbReference type="PROSITE" id="PS50929"/>
    </source>
</evidence>
<feature type="transmembrane region" description="Helical" evidence="8">
    <location>
        <begin position="312"/>
        <end position="330"/>
    </location>
</feature>
<dbReference type="AlphaFoldDB" id="A0AAD4N049"/>
<dbReference type="PANTHER" id="PTHR43394:SF27">
    <property type="entry name" value="ATP-DEPENDENT TRANSLOCASE ABCB1-LIKE"/>
    <property type="match status" value="1"/>
</dbReference>
<feature type="transmembrane region" description="Helical" evidence="8">
    <location>
        <begin position="650"/>
        <end position="679"/>
    </location>
</feature>
<keyword evidence="3 8" id="KW-0812">Transmembrane</keyword>
<evidence type="ECO:0000313" key="12">
    <source>
        <dbReference type="Proteomes" id="UP001201812"/>
    </source>
</evidence>
<dbReference type="SMART" id="SM00382">
    <property type="entry name" value="AAA"/>
    <property type="match status" value="1"/>
</dbReference>
<dbReference type="InterPro" id="IPR003439">
    <property type="entry name" value="ABC_transporter-like_ATP-bd"/>
</dbReference>
<evidence type="ECO:0000256" key="8">
    <source>
        <dbReference type="SAM" id="Phobius"/>
    </source>
</evidence>
<protein>
    <submittedName>
        <fullName evidence="11">ABC transporter transmembrane region domain-containing protein</fullName>
    </submittedName>
</protein>
<name>A0AAD4N049_9BILA</name>
<organism evidence="11 12">
    <name type="scientific">Ditylenchus destructor</name>
    <dbReference type="NCBI Taxonomy" id="166010"/>
    <lineage>
        <taxon>Eukaryota</taxon>
        <taxon>Metazoa</taxon>
        <taxon>Ecdysozoa</taxon>
        <taxon>Nematoda</taxon>
        <taxon>Chromadorea</taxon>
        <taxon>Rhabditida</taxon>
        <taxon>Tylenchina</taxon>
        <taxon>Tylenchomorpha</taxon>
        <taxon>Sphaerularioidea</taxon>
        <taxon>Anguinidae</taxon>
        <taxon>Anguininae</taxon>
        <taxon>Ditylenchus</taxon>
    </lineage>
</organism>
<keyword evidence="4" id="KW-0547">Nucleotide-binding</keyword>
<sequence>MKLQSIIPTSTSLARKLKKNENGNTYKSASFLQMLRYANTKDWLLLSVGVIASLLNGIGTPFSSVIYRGITDTLMEGQARHTNGTLEMSNFSAKILLHVWQYFFLGTITFILANVMMASFYTLCERQVHKIRRKLFEAILNQDIGWFDNNEVGTLTEKMSTGIERIKQGASDKIAIVLQAISTILATVIIAFTMSWRMTLVMLITVPLVVLSLFGSIRAISSSSRTQAVAYSSAGAVAEEVINGIRTVASFNGQFFEIERYEKFLRVGQKTGIKKAVTIALFQGFYLFIVFMTAAVAFWYGTTLVLDGHISPGTVFAMFIAILVGSIRVGQAFPQINVIIGAKLAAGEIFDIIDRTPEINPSDPSGMKLKNFKGQLELSNVHFSYPSRPNVKILNGMSFTVAPGQKVALVGSSGCGKSTIISLLMRYYKFNRGSVTIDDIPISALNIEWLRNTIGIRTIVVCGQKQRLSIARVLIREPKILLLDEATSALDTVSESLVQQALDKASIGRTTITIAHRLSTIRNSDKIIVLDQGTVVESGTHNGLMSQPEGMYRNFVMAQEILCDSQAEGATIFDDSDQIEKSASFSTEPLLESLLATARMARERDQIRYSFTSVKSISEFDEVMEKLDEDGAKPASVTDILHFSRPEWKLIVVGCALAVLRGASWPMFSVILGRIFMALSQTISQPNGTAAGEALRGSIGFAVLGVVSGLSTFGSGSLMGIVGEKMTMRLRLAVFKNILRQDGSYFDDARHSTGKLTSRLATDAPNVQAVSFPEL</sequence>
<comment type="caution">
    <text evidence="11">The sequence shown here is derived from an EMBL/GenBank/DDBJ whole genome shotgun (WGS) entry which is preliminary data.</text>
</comment>
<dbReference type="PROSITE" id="PS50893">
    <property type="entry name" value="ABC_TRANSPORTER_2"/>
    <property type="match status" value="1"/>
</dbReference>
<evidence type="ECO:0000256" key="7">
    <source>
        <dbReference type="ARBA" id="ARBA00023136"/>
    </source>
</evidence>
<dbReference type="CDD" id="cd18577">
    <property type="entry name" value="ABC_6TM_Pgp_ABCB1_D1_like"/>
    <property type="match status" value="1"/>
</dbReference>
<dbReference type="SUPFAM" id="SSF52540">
    <property type="entry name" value="P-loop containing nucleoside triphosphate hydrolases"/>
    <property type="match status" value="1"/>
</dbReference>
<evidence type="ECO:0000256" key="4">
    <source>
        <dbReference type="ARBA" id="ARBA00022741"/>
    </source>
</evidence>
<feature type="transmembrane region" description="Helical" evidence="8">
    <location>
        <begin position="174"/>
        <end position="192"/>
    </location>
</feature>
<dbReference type="GO" id="GO:0005524">
    <property type="term" value="F:ATP binding"/>
    <property type="evidence" value="ECO:0007669"/>
    <property type="project" value="UniProtKB-KW"/>
</dbReference>
<evidence type="ECO:0000256" key="3">
    <source>
        <dbReference type="ARBA" id="ARBA00022692"/>
    </source>
</evidence>
<keyword evidence="5" id="KW-0067">ATP-binding</keyword>
<evidence type="ECO:0000256" key="6">
    <source>
        <dbReference type="ARBA" id="ARBA00022989"/>
    </source>
</evidence>
<keyword evidence="7 8" id="KW-0472">Membrane</keyword>
<evidence type="ECO:0000313" key="11">
    <source>
        <dbReference type="EMBL" id="KAI1707098.1"/>
    </source>
</evidence>
<feature type="transmembrane region" description="Helical" evidence="8">
    <location>
        <begin position="699"/>
        <end position="722"/>
    </location>
</feature>
<dbReference type="PANTHER" id="PTHR43394">
    <property type="entry name" value="ATP-DEPENDENT PERMEASE MDL1, MITOCHONDRIAL"/>
    <property type="match status" value="1"/>
</dbReference>
<dbReference type="InterPro" id="IPR011527">
    <property type="entry name" value="ABC1_TM_dom"/>
</dbReference>
<comment type="subcellular location">
    <subcellularLocation>
        <location evidence="1">Membrane</location>
        <topology evidence="1">Multi-pass membrane protein</topology>
    </subcellularLocation>
</comment>
<proteinExistence type="inferred from homology"/>
<feature type="transmembrane region" description="Helical" evidence="8">
    <location>
        <begin position="198"/>
        <end position="217"/>
    </location>
</feature>
<comment type="similarity">
    <text evidence="2">Belongs to the ABC transporter superfamily. ABCB family. Multidrug resistance exporter (TC 3.A.1.201) subfamily.</text>
</comment>
<dbReference type="SUPFAM" id="SSF90123">
    <property type="entry name" value="ABC transporter transmembrane region"/>
    <property type="match status" value="2"/>
</dbReference>
<feature type="transmembrane region" description="Helical" evidence="8">
    <location>
        <begin position="276"/>
        <end position="300"/>
    </location>
</feature>
<evidence type="ECO:0000259" key="9">
    <source>
        <dbReference type="PROSITE" id="PS50893"/>
    </source>
</evidence>
<feature type="domain" description="ABC transmembrane type-1" evidence="10">
    <location>
        <begin position="652"/>
        <end position="775"/>
    </location>
</feature>
<evidence type="ECO:0000256" key="2">
    <source>
        <dbReference type="ARBA" id="ARBA00007577"/>
    </source>
</evidence>
<keyword evidence="12" id="KW-1185">Reference proteome</keyword>
<dbReference type="PROSITE" id="PS50929">
    <property type="entry name" value="ABC_TM1F"/>
    <property type="match status" value="2"/>
</dbReference>
<evidence type="ECO:0000256" key="1">
    <source>
        <dbReference type="ARBA" id="ARBA00004141"/>
    </source>
</evidence>
<dbReference type="Gene3D" id="1.20.1560.10">
    <property type="entry name" value="ABC transporter type 1, transmembrane domain"/>
    <property type="match status" value="2"/>
</dbReference>
<dbReference type="GO" id="GO:0015421">
    <property type="term" value="F:ABC-type oligopeptide transporter activity"/>
    <property type="evidence" value="ECO:0007669"/>
    <property type="project" value="TreeGrafter"/>
</dbReference>
<dbReference type="Pfam" id="PF00664">
    <property type="entry name" value="ABC_membrane"/>
    <property type="match status" value="2"/>
</dbReference>
<dbReference type="InterPro" id="IPR027417">
    <property type="entry name" value="P-loop_NTPase"/>
</dbReference>
<feature type="domain" description="ABC transporter" evidence="9">
    <location>
        <begin position="376"/>
        <end position="557"/>
    </location>
</feature>
<dbReference type="Proteomes" id="UP001201812">
    <property type="component" value="Unassembled WGS sequence"/>
</dbReference>
<gene>
    <name evidence="11" type="ORF">DdX_12690</name>
</gene>
<reference evidence="11" key="1">
    <citation type="submission" date="2022-01" db="EMBL/GenBank/DDBJ databases">
        <title>Genome Sequence Resource for Two Populations of Ditylenchus destructor, the Migratory Endoparasitic Phytonematode.</title>
        <authorList>
            <person name="Zhang H."/>
            <person name="Lin R."/>
            <person name="Xie B."/>
        </authorList>
    </citation>
    <scope>NUCLEOTIDE SEQUENCE</scope>
    <source>
        <strain evidence="11">BazhouSP</strain>
    </source>
</reference>
<dbReference type="InterPro" id="IPR003593">
    <property type="entry name" value="AAA+_ATPase"/>
</dbReference>
<feature type="transmembrane region" description="Helical" evidence="8">
    <location>
        <begin position="99"/>
        <end position="124"/>
    </location>
</feature>
<keyword evidence="6 8" id="KW-1133">Transmembrane helix</keyword>
<dbReference type="GO" id="GO:0016887">
    <property type="term" value="F:ATP hydrolysis activity"/>
    <property type="evidence" value="ECO:0007669"/>
    <property type="project" value="InterPro"/>
</dbReference>